<dbReference type="SUPFAM" id="SSF51735">
    <property type="entry name" value="NAD(P)-binding Rossmann-fold domains"/>
    <property type="match status" value="1"/>
</dbReference>
<dbReference type="GO" id="GO:0003866">
    <property type="term" value="F:3-phosphoshikimate 1-carboxyvinyltransferase activity"/>
    <property type="evidence" value="ECO:0007669"/>
    <property type="project" value="TreeGrafter"/>
</dbReference>
<evidence type="ECO:0000313" key="8">
    <source>
        <dbReference type="Proteomes" id="UP000053095"/>
    </source>
</evidence>
<dbReference type="InterPro" id="IPR031322">
    <property type="entry name" value="Shikimate/glucono_kinase"/>
</dbReference>
<dbReference type="InterPro" id="IPR046346">
    <property type="entry name" value="Aminoacid_DH-like_N_sf"/>
</dbReference>
<dbReference type="FunFam" id="3.40.50.720:FF:000386">
    <property type="entry name" value="Quinate repressor protein"/>
    <property type="match status" value="1"/>
</dbReference>
<dbReference type="InterPro" id="IPR001381">
    <property type="entry name" value="DHquinase_I"/>
</dbReference>
<gene>
    <name evidence="7" type="ORF">TCE0_023f07180</name>
</gene>
<dbReference type="Pfam" id="PF01202">
    <property type="entry name" value="SKI"/>
    <property type="match status" value="1"/>
</dbReference>
<protein>
    <submittedName>
        <fullName evidence="7">Uncharacterized protein</fullName>
    </submittedName>
</protein>
<evidence type="ECO:0000313" key="7">
    <source>
        <dbReference type="EMBL" id="GAM37339.1"/>
    </source>
</evidence>
<organism evidence="7 8">
    <name type="scientific">Talaromyces pinophilus</name>
    <name type="common">Penicillium pinophilum</name>
    <dbReference type="NCBI Taxonomy" id="128442"/>
    <lineage>
        <taxon>Eukaryota</taxon>
        <taxon>Fungi</taxon>
        <taxon>Dikarya</taxon>
        <taxon>Ascomycota</taxon>
        <taxon>Pezizomycotina</taxon>
        <taxon>Eurotiomycetes</taxon>
        <taxon>Eurotiomycetidae</taxon>
        <taxon>Eurotiales</taxon>
        <taxon>Trichocomaceae</taxon>
        <taxon>Talaromyces</taxon>
        <taxon>Talaromyces sect. Talaromyces</taxon>
    </lineage>
</organism>
<sequence>MLGTPASKRNFSPDASLVLVGIRGSGKRSLGFIAAAALNRRFITEDYYFKEATGLTRHEFLLKFGSHEFQRRDVEVLKMMLDNHRTHCVIECGLGSLTRIIQEHLRRYALTNPVVYLLRDMDQIQRLLQLQDFSVKRLGNGDPYHRTCSNFEYYNLEERVPVDLSLEEGAPDRRSVNYSFKLKDAKEDFTQFVRFITGATTTDPGLDSPFVLLETPPESRSHTHAVLLRLSALQKNIVDLAQLESGGDAIELYIDTWNPDAVSAVAKHVAVLRRIAKLPIIYSIDAESLGIDARTSDGKNGDLYFQILEYGLRLGVEYLTIHLDQDHTRLTQIVQSRGMTKIIGHFTMDLSSGISWEDEACLSIYLEAERLGCQLVRIVKPATKREENDSVRKFVDRVKALAGTHPPIIAFNIGPIGRSSQVFNSTLTSVTHPAIPPSALKTNDPQITSQDAIRALVQSYMLDPLKFYILGASVAYSISPVMHNAAYASCGLSHVYRIPDAPSLALLDEWRHDPHFGGSSVVQPWRVHVAGQLKYKSRHAEAIGAINTVMPLRASADGNIYPLSEQASRRNEAGHIAAWWGENTDWISIMVCLQRNLSPRNAISPVRTTGLVIGAGGMARAAIYAMLQLGCRKIFILNRTLSRAEEVARHFNSWVASSHTDSDAAVRVLRSADEPWPSELAFPSMIVSCVPENRIQGQPPANFVMPLQWLGSPSGGVVVELAYNSLDTPLVRQLRRYREETNTPWVLIDGLEVVAEQGFAQWELMTGRKAPRRLMMTETTPHFFNPLAVNAIPRQHNSSTKKKLSTMHIPAPHTNHFDTTASTLKKRKRDVPWRQEDGNLQGNLQCQFEIQDINMLEPATISTSISQRQWLHLQSTPSNMSATGDVPKKRRILQPHSHNQQQHLRPHSGISVTPPEVHHARKAPPPTLMIPFFDRREISTSSLSVAETYDDDAISPRTMPPPTTTNTNANSKLVLRPCHVCHRKPSTKIMLDAYADCELCGQRACYICLRECNALNCAQQRQPPTNGGVECFDTEMGFHNDHYHPASAYKGRQRKVCSLCAIEGLTDTGQEIVWCVDCVRREGVHH</sequence>
<evidence type="ECO:0000256" key="2">
    <source>
        <dbReference type="ARBA" id="ARBA00009349"/>
    </source>
</evidence>
<proteinExistence type="inferred from homology"/>
<dbReference type="EMBL" id="DF933819">
    <property type="protein sequence ID" value="GAM37339.1"/>
    <property type="molecule type" value="Genomic_DNA"/>
</dbReference>
<dbReference type="InterPro" id="IPR027417">
    <property type="entry name" value="P-loop_NTPase"/>
</dbReference>
<feature type="domain" description="SDH C-terminal" evidence="6">
    <location>
        <begin position="750"/>
        <end position="776"/>
    </location>
</feature>
<feature type="domain" description="Shikimate dehydrogenase substrate binding N-terminal" evidence="5">
    <location>
        <begin position="469"/>
        <end position="549"/>
    </location>
</feature>
<dbReference type="GO" id="GO:0009423">
    <property type="term" value="P:chorismate biosynthetic process"/>
    <property type="evidence" value="ECO:0007669"/>
    <property type="project" value="TreeGrafter"/>
</dbReference>
<dbReference type="Pfam" id="PF18317">
    <property type="entry name" value="SDH_C"/>
    <property type="match status" value="1"/>
</dbReference>
<evidence type="ECO:0000256" key="3">
    <source>
        <dbReference type="SAM" id="MobiDB-lite"/>
    </source>
</evidence>
<dbReference type="GO" id="GO:0003855">
    <property type="term" value="F:3-dehydroquinate dehydratase activity"/>
    <property type="evidence" value="ECO:0007669"/>
    <property type="project" value="InterPro"/>
</dbReference>
<dbReference type="SUPFAM" id="SSF51569">
    <property type="entry name" value="Aldolase"/>
    <property type="match status" value="1"/>
</dbReference>
<accession>A0A0B8N4S8</accession>
<evidence type="ECO:0000259" key="4">
    <source>
        <dbReference type="Pfam" id="PF01488"/>
    </source>
</evidence>
<dbReference type="GO" id="GO:0004764">
    <property type="term" value="F:shikimate 3-dehydrogenase (NADP+) activity"/>
    <property type="evidence" value="ECO:0007669"/>
    <property type="project" value="InterPro"/>
</dbReference>
<feature type="region of interest" description="Disordered" evidence="3">
    <location>
        <begin position="895"/>
        <end position="930"/>
    </location>
</feature>
<dbReference type="Pfam" id="PF08501">
    <property type="entry name" value="Shikimate_dh_N"/>
    <property type="match status" value="1"/>
</dbReference>
<comment type="similarity">
    <text evidence="1">In the 2nd section; belongs to the type-I 3-dehydroquinase family.</text>
</comment>
<dbReference type="Gene3D" id="3.40.50.10860">
    <property type="entry name" value="Leucine Dehydrogenase, chain A, domain 1"/>
    <property type="match status" value="1"/>
</dbReference>
<dbReference type="Pfam" id="PF01487">
    <property type="entry name" value="DHquinase_I"/>
    <property type="match status" value="1"/>
</dbReference>
<dbReference type="PANTHER" id="PTHR21090">
    <property type="entry name" value="AROM/DEHYDROQUINATE SYNTHASE"/>
    <property type="match status" value="1"/>
</dbReference>
<dbReference type="Proteomes" id="UP000053095">
    <property type="component" value="Unassembled WGS sequence"/>
</dbReference>
<dbReference type="Gene3D" id="3.40.50.720">
    <property type="entry name" value="NAD(P)-binding Rossmann-like Domain"/>
    <property type="match status" value="1"/>
</dbReference>
<name>A0A0B8N4S8_TALPI</name>
<feature type="region of interest" description="Disordered" evidence="3">
    <location>
        <begin position="947"/>
        <end position="969"/>
    </location>
</feature>
<dbReference type="InterPro" id="IPR036291">
    <property type="entry name" value="NAD(P)-bd_dom_sf"/>
</dbReference>
<dbReference type="InterPro" id="IPR041121">
    <property type="entry name" value="SDH_C"/>
</dbReference>
<dbReference type="PANTHER" id="PTHR21090:SF17">
    <property type="entry name" value="QUINATE REPRESSOR PROTEIN"/>
    <property type="match status" value="1"/>
</dbReference>
<dbReference type="InterPro" id="IPR013708">
    <property type="entry name" value="Shikimate_DH-bd_N"/>
</dbReference>
<dbReference type="CDD" id="cd00502">
    <property type="entry name" value="DHQase_I"/>
    <property type="match status" value="1"/>
</dbReference>
<dbReference type="SUPFAM" id="SSF52540">
    <property type="entry name" value="P-loop containing nucleoside triphosphate hydrolases"/>
    <property type="match status" value="1"/>
</dbReference>
<keyword evidence="8" id="KW-1185">Reference proteome</keyword>
<dbReference type="Pfam" id="PF01488">
    <property type="entry name" value="Shikimate_DH"/>
    <property type="match status" value="1"/>
</dbReference>
<dbReference type="Gene3D" id="3.40.50.300">
    <property type="entry name" value="P-loop containing nucleotide triphosphate hydrolases"/>
    <property type="match status" value="1"/>
</dbReference>
<evidence type="ECO:0000259" key="6">
    <source>
        <dbReference type="Pfam" id="PF18317"/>
    </source>
</evidence>
<comment type="similarity">
    <text evidence="2">In the N-terminal section; belongs to the shikimate kinase family.</text>
</comment>
<dbReference type="Gene3D" id="3.20.20.70">
    <property type="entry name" value="Aldolase class I"/>
    <property type="match status" value="1"/>
</dbReference>
<feature type="domain" description="Quinate/shikimate 5-dehydrogenase/glutamyl-tRNA reductase" evidence="4">
    <location>
        <begin position="611"/>
        <end position="654"/>
    </location>
</feature>
<dbReference type="AlphaFoldDB" id="A0A0B8N4S8"/>
<dbReference type="InterPro" id="IPR006151">
    <property type="entry name" value="Shikm_DH/Glu-tRNA_Rdtase"/>
</dbReference>
<dbReference type="SUPFAM" id="SSF53223">
    <property type="entry name" value="Aminoacid dehydrogenase-like, N-terminal domain"/>
    <property type="match status" value="1"/>
</dbReference>
<evidence type="ECO:0000259" key="5">
    <source>
        <dbReference type="Pfam" id="PF08501"/>
    </source>
</evidence>
<reference evidence="8" key="1">
    <citation type="journal article" date="2015" name="Genome Announc.">
        <title>Draft genome sequence of Talaromyces cellulolyticus strain Y-94, a source of lignocellulosic biomass-degrading enzymes.</title>
        <authorList>
            <person name="Fujii T."/>
            <person name="Koike H."/>
            <person name="Sawayama S."/>
            <person name="Yano S."/>
            <person name="Inoue H."/>
        </authorList>
    </citation>
    <scope>NUCLEOTIDE SEQUENCE [LARGE SCALE GENOMIC DNA]</scope>
    <source>
        <strain evidence="8">Y-94</strain>
    </source>
</reference>
<dbReference type="InterPro" id="IPR013785">
    <property type="entry name" value="Aldolase_TIM"/>
</dbReference>
<dbReference type="PRINTS" id="PR01100">
    <property type="entry name" value="SHIKIMTKNASE"/>
</dbReference>
<evidence type="ECO:0000256" key="1">
    <source>
        <dbReference type="ARBA" id="ARBA00006477"/>
    </source>
</evidence>
<dbReference type="CDD" id="cd01065">
    <property type="entry name" value="NAD_bind_Shikimate_DH"/>
    <property type="match status" value="1"/>
</dbReference>